<dbReference type="EMBL" id="BSFE01000002">
    <property type="protein sequence ID" value="GLK51513.1"/>
    <property type="molecule type" value="Genomic_DNA"/>
</dbReference>
<evidence type="ECO:0000313" key="2">
    <source>
        <dbReference type="EMBL" id="GLK51513.1"/>
    </source>
</evidence>
<dbReference type="AlphaFoldDB" id="A0A9W6IJS8"/>
<dbReference type="InterPro" id="IPR019301">
    <property type="entry name" value="Flagellar_prot_FlgJ_N"/>
</dbReference>
<evidence type="ECO:0000313" key="3">
    <source>
        <dbReference type="Proteomes" id="UP001143486"/>
    </source>
</evidence>
<reference evidence="2" key="2">
    <citation type="submission" date="2023-01" db="EMBL/GenBank/DDBJ databases">
        <authorList>
            <person name="Sun Q."/>
            <person name="Evtushenko L."/>
        </authorList>
    </citation>
    <scope>NUCLEOTIDE SEQUENCE</scope>
    <source>
        <strain evidence="2">VKM B-1513</strain>
    </source>
</reference>
<dbReference type="Proteomes" id="UP001143486">
    <property type="component" value="Unassembled WGS sequence"/>
</dbReference>
<protein>
    <recommendedName>
        <fullName evidence="1">Flagellar protein FlgJ N-terminal domain-containing protein</fullName>
    </recommendedName>
</protein>
<comment type="caution">
    <text evidence="2">The sequence shown here is derived from an EMBL/GenBank/DDBJ whole genome shotgun (WGS) entry which is preliminary data.</text>
</comment>
<organism evidence="2 3">
    <name type="scientific">Maricaulis virginensis</name>
    <dbReference type="NCBI Taxonomy" id="144022"/>
    <lineage>
        <taxon>Bacteria</taxon>
        <taxon>Pseudomonadati</taxon>
        <taxon>Pseudomonadota</taxon>
        <taxon>Alphaproteobacteria</taxon>
        <taxon>Maricaulales</taxon>
        <taxon>Maricaulaceae</taxon>
        <taxon>Maricaulis</taxon>
    </lineage>
</organism>
<name>A0A9W6IJS8_9PROT</name>
<keyword evidence="3" id="KW-1185">Reference proteome</keyword>
<proteinExistence type="predicted"/>
<gene>
    <name evidence="2" type="ORF">GCM10017621_10210</name>
</gene>
<reference evidence="2" key="1">
    <citation type="journal article" date="2014" name="Int. J. Syst. Evol. Microbiol.">
        <title>Complete genome sequence of Corynebacterium casei LMG S-19264T (=DSM 44701T), isolated from a smear-ripened cheese.</title>
        <authorList>
            <consortium name="US DOE Joint Genome Institute (JGI-PGF)"/>
            <person name="Walter F."/>
            <person name="Albersmeier A."/>
            <person name="Kalinowski J."/>
            <person name="Ruckert C."/>
        </authorList>
    </citation>
    <scope>NUCLEOTIDE SEQUENCE</scope>
    <source>
        <strain evidence="2">VKM B-1513</strain>
    </source>
</reference>
<dbReference type="Pfam" id="PF10135">
    <property type="entry name" value="Rod-binding"/>
    <property type="match status" value="1"/>
</dbReference>
<accession>A0A9W6IJS8</accession>
<dbReference type="RefSeq" id="WP_271185893.1">
    <property type="nucleotide sequence ID" value="NZ_BSFE01000002.1"/>
</dbReference>
<evidence type="ECO:0000259" key="1">
    <source>
        <dbReference type="Pfam" id="PF10135"/>
    </source>
</evidence>
<sequence>MDNLFELQMANAAAAGRSQGAPNTAAARTETEARAAAEEFEAFFLSQMLEQMFSGVGEDNPFGGGPGEKAFKGLLHEEYAKVMAQSGGLGLADRLTAEILRYQEAGGGN</sequence>
<feature type="domain" description="Flagellar protein FlgJ N-terminal" evidence="1">
    <location>
        <begin position="51"/>
        <end position="95"/>
    </location>
</feature>